<feature type="domain" description="Carboxymuconolactone decarboxylase-like" evidence="1">
    <location>
        <begin position="39"/>
        <end position="117"/>
    </location>
</feature>
<evidence type="ECO:0000313" key="2">
    <source>
        <dbReference type="EMBL" id="OIK29527.1"/>
    </source>
</evidence>
<dbReference type="RefSeq" id="WP_046426642.1">
    <property type="nucleotide sequence ID" value="NZ_LBDA02000001.1"/>
</dbReference>
<dbReference type="OrthoDB" id="4704294at2"/>
<proteinExistence type="predicted"/>
<dbReference type="InterPro" id="IPR029032">
    <property type="entry name" value="AhpD-like"/>
</dbReference>
<dbReference type="Proteomes" id="UP000034838">
    <property type="component" value="Unassembled WGS sequence"/>
</dbReference>
<keyword evidence="3" id="KW-1185">Reference proteome</keyword>
<gene>
    <name evidence="2" type="ORF">VT52_000215</name>
</gene>
<dbReference type="AlphaFoldDB" id="A0A1J4QBV5"/>
<name>A0A1J4QBV5_9ACTN</name>
<protein>
    <recommendedName>
        <fullName evidence="1">Carboxymuconolactone decarboxylase-like domain-containing protein</fullName>
    </recommendedName>
</protein>
<reference evidence="2" key="1">
    <citation type="submission" date="2016-10" db="EMBL/GenBank/DDBJ databases">
        <title>Genome sequence of Streptomyces malaysiense MUSC 136.</title>
        <authorList>
            <person name="Lee L.-H."/>
            <person name="Ser H.-L."/>
        </authorList>
    </citation>
    <scope>NUCLEOTIDE SEQUENCE [LARGE SCALE GENOMIC DNA]</scope>
    <source>
        <strain evidence="2">MUSC 136</strain>
    </source>
</reference>
<dbReference type="SUPFAM" id="SSF69118">
    <property type="entry name" value="AhpD-like"/>
    <property type="match status" value="1"/>
</dbReference>
<dbReference type="PANTHER" id="PTHR34846">
    <property type="entry name" value="4-CARBOXYMUCONOLACTONE DECARBOXYLASE FAMILY PROTEIN (AFU_ORTHOLOGUE AFUA_6G11590)"/>
    <property type="match status" value="1"/>
</dbReference>
<dbReference type="EMBL" id="LBDA02000001">
    <property type="protein sequence ID" value="OIK29527.1"/>
    <property type="molecule type" value="Genomic_DNA"/>
</dbReference>
<dbReference type="InterPro" id="IPR003779">
    <property type="entry name" value="CMD-like"/>
</dbReference>
<evidence type="ECO:0000313" key="3">
    <source>
        <dbReference type="Proteomes" id="UP000034838"/>
    </source>
</evidence>
<dbReference type="PANTHER" id="PTHR34846:SF11">
    <property type="entry name" value="4-CARBOXYMUCONOLACTONE DECARBOXYLASE FAMILY PROTEIN (AFU_ORTHOLOGUE AFUA_6G11590)"/>
    <property type="match status" value="1"/>
</dbReference>
<evidence type="ECO:0000259" key="1">
    <source>
        <dbReference type="Pfam" id="PF02627"/>
    </source>
</evidence>
<organism evidence="2 3">
    <name type="scientific">Streptomyces malaysiense</name>
    <dbReference type="NCBI Taxonomy" id="1428626"/>
    <lineage>
        <taxon>Bacteria</taxon>
        <taxon>Bacillati</taxon>
        <taxon>Actinomycetota</taxon>
        <taxon>Actinomycetes</taxon>
        <taxon>Kitasatosporales</taxon>
        <taxon>Streptomycetaceae</taxon>
        <taxon>Streptomyces</taxon>
    </lineage>
</organism>
<accession>A0A1J4QBV5</accession>
<sequence>MSRIPCLDTEALPEALRSLSQGRIINVYRTLGHAPRSVTQIARLGASLFADASLDAIDRELLILTYGTVFEAEYEWAQHVPISRAVGVTDEQRTALRAKRYDADVFTPAQRALVTFAAAAAAAPVVDDARYAAVSAHYTEEQIVETLVLAGFYYLLARVCTVLDVGIDAADSDELVRMAQSMHGD</sequence>
<comment type="caution">
    <text evidence="2">The sequence shown here is derived from an EMBL/GenBank/DDBJ whole genome shotgun (WGS) entry which is preliminary data.</text>
</comment>
<dbReference type="Gene3D" id="1.20.1290.10">
    <property type="entry name" value="AhpD-like"/>
    <property type="match status" value="1"/>
</dbReference>
<dbReference type="GO" id="GO:0051920">
    <property type="term" value="F:peroxiredoxin activity"/>
    <property type="evidence" value="ECO:0007669"/>
    <property type="project" value="InterPro"/>
</dbReference>
<dbReference type="Pfam" id="PF02627">
    <property type="entry name" value="CMD"/>
    <property type="match status" value="1"/>
</dbReference>